<evidence type="ECO:0000256" key="2">
    <source>
        <dbReference type="ARBA" id="ARBA00022679"/>
    </source>
</evidence>
<proteinExistence type="inferred from homology"/>
<organism evidence="7 8">
    <name type="scientific">Crepidotus variabilis</name>
    <dbReference type="NCBI Taxonomy" id="179855"/>
    <lineage>
        <taxon>Eukaryota</taxon>
        <taxon>Fungi</taxon>
        <taxon>Dikarya</taxon>
        <taxon>Basidiomycota</taxon>
        <taxon>Agaricomycotina</taxon>
        <taxon>Agaricomycetes</taxon>
        <taxon>Agaricomycetidae</taxon>
        <taxon>Agaricales</taxon>
        <taxon>Agaricineae</taxon>
        <taxon>Crepidotaceae</taxon>
        <taxon>Crepidotus</taxon>
    </lineage>
</organism>
<keyword evidence="2" id="KW-0808">Transferase</keyword>
<dbReference type="AlphaFoldDB" id="A0A9P6EVA8"/>
<evidence type="ECO:0000256" key="1">
    <source>
        <dbReference type="ARBA" id="ARBA00006529"/>
    </source>
</evidence>
<comment type="caution">
    <text evidence="7">The sequence shown here is derived from an EMBL/GenBank/DDBJ whole genome shotgun (WGS) entry which is preliminary data.</text>
</comment>
<evidence type="ECO:0000313" key="7">
    <source>
        <dbReference type="EMBL" id="KAF9535389.1"/>
    </source>
</evidence>
<dbReference type="Pfam" id="PF00069">
    <property type="entry name" value="Pkinase"/>
    <property type="match status" value="1"/>
</dbReference>
<keyword evidence="8" id="KW-1185">Reference proteome</keyword>
<evidence type="ECO:0000259" key="6">
    <source>
        <dbReference type="PROSITE" id="PS50011"/>
    </source>
</evidence>
<sequence length="273" mass="30691">FQWIRGTMIGKGSQGKVYMALNVTTGEIMAVKQVERPGAFADGDGLRRIADALREEQETLRDLNHPNVVQYLGFEENRQTLNIFLEYVSGGTIDSCVKAFGKLREDVTKHFTRQILEGLAYLHSEGILHRDLKAANILVMDSGACKISDFGISKRNSRAFSFTGTSYCMAPETLSPGVHGYDAKVDIWSVGCVVQQMWTAMRAWLDVDFLTVWCRLGEGELPPLPSDVSLSMLAHHFRQECFQIAPDCRPSAEFLLLHPYLDLPPDWEFPGMR</sequence>
<feature type="domain" description="Protein kinase" evidence="6">
    <location>
        <begin position="3"/>
        <end position="261"/>
    </location>
</feature>
<dbReference type="GO" id="GO:0005524">
    <property type="term" value="F:ATP binding"/>
    <property type="evidence" value="ECO:0007669"/>
    <property type="project" value="UniProtKB-KW"/>
</dbReference>
<evidence type="ECO:0000256" key="5">
    <source>
        <dbReference type="ARBA" id="ARBA00022840"/>
    </source>
</evidence>
<comment type="similarity">
    <text evidence="1">Belongs to the protein kinase superfamily. STE Ser/Thr protein kinase family. MAP kinase kinase kinase subfamily.</text>
</comment>
<dbReference type="Proteomes" id="UP000807306">
    <property type="component" value="Unassembled WGS sequence"/>
</dbReference>
<keyword evidence="3" id="KW-0547">Nucleotide-binding</keyword>
<dbReference type="FunFam" id="3.30.200.20:FF:000387">
    <property type="entry name" value="Serine/threonine-protein kinase STE11"/>
    <property type="match status" value="1"/>
</dbReference>
<reference evidence="7" key="1">
    <citation type="submission" date="2020-11" db="EMBL/GenBank/DDBJ databases">
        <authorList>
            <consortium name="DOE Joint Genome Institute"/>
            <person name="Ahrendt S."/>
            <person name="Riley R."/>
            <person name="Andreopoulos W."/>
            <person name="Labutti K."/>
            <person name="Pangilinan J."/>
            <person name="Ruiz-Duenas F.J."/>
            <person name="Barrasa J.M."/>
            <person name="Sanchez-Garcia M."/>
            <person name="Camarero S."/>
            <person name="Miyauchi S."/>
            <person name="Serrano A."/>
            <person name="Linde D."/>
            <person name="Babiker R."/>
            <person name="Drula E."/>
            <person name="Ayuso-Fernandez I."/>
            <person name="Pacheco R."/>
            <person name="Padilla G."/>
            <person name="Ferreira P."/>
            <person name="Barriuso J."/>
            <person name="Kellner H."/>
            <person name="Castanera R."/>
            <person name="Alfaro M."/>
            <person name="Ramirez L."/>
            <person name="Pisabarro A.G."/>
            <person name="Kuo A."/>
            <person name="Tritt A."/>
            <person name="Lipzen A."/>
            <person name="He G."/>
            <person name="Yan M."/>
            <person name="Ng V."/>
            <person name="Cullen D."/>
            <person name="Martin F."/>
            <person name="Rosso M.-N."/>
            <person name="Henrissat B."/>
            <person name="Hibbett D."/>
            <person name="Martinez A.T."/>
            <person name="Grigoriev I.V."/>
        </authorList>
    </citation>
    <scope>NUCLEOTIDE SEQUENCE</scope>
    <source>
        <strain evidence="7">CBS 506.95</strain>
    </source>
</reference>
<dbReference type="InterPro" id="IPR000719">
    <property type="entry name" value="Prot_kinase_dom"/>
</dbReference>
<dbReference type="PROSITE" id="PS00108">
    <property type="entry name" value="PROTEIN_KINASE_ST"/>
    <property type="match status" value="1"/>
</dbReference>
<keyword evidence="5" id="KW-0067">ATP-binding</keyword>
<dbReference type="GO" id="GO:0004709">
    <property type="term" value="F:MAP kinase kinase kinase activity"/>
    <property type="evidence" value="ECO:0007669"/>
    <property type="project" value="UniProtKB-ARBA"/>
</dbReference>
<dbReference type="EMBL" id="MU157824">
    <property type="protein sequence ID" value="KAF9535389.1"/>
    <property type="molecule type" value="Genomic_DNA"/>
</dbReference>
<dbReference type="SMART" id="SM00220">
    <property type="entry name" value="S_TKc"/>
    <property type="match status" value="1"/>
</dbReference>
<dbReference type="InterPro" id="IPR008271">
    <property type="entry name" value="Ser/Thr_kinase_AS"/>
</dbReference>
<protein>
    <submittedName>
        <fullName evidence="7">Kinase-like domain-containing protein</fullName>
    </submittedName>
</protein>
<dbReference type="PROSITE" id="PS50011">
    <property type="entry name" value="PROTEIN_KINASE_DOM"/>
    <property type="match status" value="1"/>
</dbReference>
<dbReference type="Gene3D" id="1.10.510.10">
    <property type="entry name" value="Transferase(Phosphotransferase) domain 1"/>
    <property type="match status" value="1"/>
</dbReference>
<dbReference type="OrthoDB" id="266718at2759"/>
<keyword evidence="4 7" id="KW-0418">Kinase</keyword>
<feature type="non-terminal residue" evidence="7">
    <location>
        <position position="273"/>
    </location>
</feature>
<dbReference type="PANTHER" id="PTHR48016:SF48">
    <property type="entry name" value="SERINE_THREONINE-PROTEIN KINASE BCK1_SLK1_SSP31"/>
    <property type="match status" value="1"/>
</dbReference>
<dbReference type="InterPro" id="IPR050538">
    <property type="entry name" value="MAP_kinase_kinase_kinase"/>
</dbReference>
<dbReference type="InterPro" id="IPR011009">
    <property type="entry name" value="Kinase-like_dom_sf"/>
</dbReference>
<accession>A0A9P6EVA8</accession>
<dbReference type="SUPFAM" id="SSF56112">
    <property type="entry name" value="Protein kinase-like (PK-like)"/>
    <property type="match status" value="1"/>
</dbReference>
<feature type="non-terminal residue" evidence="7">
    <location>
        <position position="1"/>
    </location>
</feature>
<gene>
    <name evidence="7" type="ORF">CPB83DRAFT_736653</name>
</gene>
<dbReference type="PANTHER" id="PTHR48016">
    <property type="entry name" value="MAP KINASE KINASE KINASE SSK2-RELATED-RELATED"/>
    <property type="match status" value="1"/>
</dbReference>
<evidence type="ECO:0000313" key="8">
    <source>
        <dbReference type="Proteomes" id="UP000807306"/>
    </source>
</evidence>
<evidence type="ECO:0000256" key="4">
    <source>
        <dbReference type="ARBA" id="ARBA00022777"/>
    </source>
</evidence>
<name>A0A9P6EVA8_9AGAR</name>
<evidence type="ECO:0000256" key="3">
    <source>
        <dbReference type="ARBA" id="ARBA00022741"/>
    </source>
</evidence>